<reference evidence="1 2" key="1">
    <citation type="submission" date="2011-10" db="EMBL/GenBank/DDBJ databases">
        <title>Complete sequence of chromosome of Pseudomonas stutzeri RCH2.</title>
        <authorList>
            <consortium name="US DOE Joint Genome Institute"/>
            <person name="Lucas S."/>
            <person name="Han J."/>
            <person name="Lapidus A."/>
            <person name="Cheng J.-F."/>
            <person name="Goodwin L."/>
            <person name="Pitluck S."/>
            <person name="Peters L."/>
            <person name="Ovchinnikova G."/>
            <person name="Zeytun A."/>
            <person name="Lu M."/>
            <person name="Detter J.C."/>
            <person name="Han C."/>
            <person name="Tapia R."/>
            <person name="Land M."/>
            <person name="Hauser L."/>
            <person name="Kyrpides N."/>
            <person name="Ivanova N."/>
            <person name="Pagani I."/>
            <person name="Chakraborty R."/>
            <person name="Arkin A."/>
            <person name="Dehal P."/>
            <person name="Wall J."/>
            <person name="Hazen T."/>
            <person name="Woyke T."/>
        </authorList>
    </citation>
    <scope>NUCLEOTIDE SEQUENCE [LARGE SCALE GENOMIC DNA]</scope>
    <source>
        <strain evidence="1 2">RCH2</strain>
    </source>
</reference>
<sequence length="223" mass="24849">MNEMQRAMLFQKYEKATLKKYKKKLRENGSLIFAVNLVATLHRDAEDAVDDVKRQGVRFACGKGCNHCCSTRVEVLPAEAFYIAKKLKENKPDDLPQLIEALEHHAVKAYGVRMEDYKIPCPLLKDGICSIYSYRPFMCRKFNSIDIEPCKEHLASIPEADALVTMTAAIGHSVGLAYEGKGLSSIPHEFGQALLVALTDEGALSAWSQGQEVFPRIPEMVAS</sequence>
<dbReference type="Pfam" id="PF03692">
    <property type="entry name" value="CxxCxxCC"/>
    <property type="match status" value="1"/>
</dbReference>
<dbReference type="eggNOG" id="COG0727">
    <property type="taxonomic scope" value="Bacteria"/>
</dbReference>
<dbReference type="HOGENOM" id="CLU_1123158_0_0_6"/>
<proteinExistence type="predicted"/>
<dbReference type="AlphaFoldDB" id="L0GLD8"/>
<name>L0GLD8_STUST</name>
<dbReference type="STRING" id="644801.Psest_3051"/>
<dbReference type="Proteomes" id="UP000010820">
    <property type="component" value="Chromosome"/>
</dbReference>
<dbReference type="InterPro" id="IPR005358">
    <property type="entry name" value="Puta_zinc/iron-chelating_dom"/>
</dbReference>
<protein>
    <submittedName>
        <fullName evidence="1">Putative Fe-S oxidoreductase</fullName>
    </submittedName>
</protein>
<accession>L0GLD8</accession>
<organism evidence="1 2">
    <name type="scientific">Stutzerimonas stutzeri RCH2</name>
    <dbReference type="NCBI Taxonomy" id="644801"/>
    <lineage>
        <taxon>Bacteria</taxon>
        <taxon>Pseudomonadati</taxon>
        <taxon>Pseudomonadota</taxon>
        <taxon>Gammaproteobacteria</taxon>
        <taxon>Pseudomonadales</taxon>
        <taxon>Pseudomonadaceae</taxon>
        <taxon>Stutzerimonas</taxon>
    </lineage>
</organism>
<evidence type="ECO:0000313" key="2">
    <source>
        <dbReference type="Proteomes" id="UP000010820"/>
    </source>
</evidence>
<evidence type="ECO:0000313" key="1">
    <source>
        <dbReference type="EMBL" id="AGA87548.1"/>
    </source>
</evidence>
<dbReference type="KEGG" id="psh:Psest_3051"/>
<dbReference type="EMBL" id="CP003071">
    <property type="protein sequence ID" value="AGA87548.1"/>
    <property type="molecule type" value="Genomic_DNA"/>
</dbReference>
<dbReference type="RefSeq" id="WP_015277790.1">
    <property type="nucleotide sequence ID" value="NC_019936.1"/>
</dbReference>
<gene>
    <name evidence="1" type="ORF">Psest_3051</name>
</gene>